<organism evidence="1 2">
    <name type="scientific">Deinococcus aerophilus</name>
    <dbReference type="NCBI Taxonomy" id="522488"/>
    <lineage>
        <taxon>Bacteria</taxon>
        <taxon>Thermotogati</taxon>
        <taxon>Deinococcota</taxon>
        <taxon>Deinococci</taxon>
        <taxon>Deinococcales</taxon>
        <taxon>Deinococcaceae</taxon>
        <taxon>Deinococcus</taxon>
    </lineage>
</organism>
<dbReference type="EMBL" id="BMOM01000009">
    <property type="protein sequence ID" value="GGM07498.1"/>
    <property type="molecule type" value="Genomic_DNA"/>
</dbReference>
<protein>
    <submittedName>
        <fullName evidence="1">Uncharacterized protein</fullName>
    </submittedName>
</protein>
<accession>A0ABQ2GR01</accession>
<gene>
    <name evidence="1" type="ORF">GCM10010841_14720</name>
</gene>
<name>A0ABQ2GR01_9DEIO</name>
<evidence type="ECO:0000313" key="2">
    <source>
        <dbReference type="Proteomes" id="UP000661918"/>
    </source>
</evidence>
<reference evidence="2" key="1">
    <citation type="journal article" date="2019" name="Int. J. Syst. Evol. Microbiol.">
        <title>The Global Catalogue of Microorganisms (GCM) 10K type strain sequencing project: providing services to taxonomists for standard genome sequencing and annotation.</title>
        <authorList>
            <consortium name="The Broad Institute Genomics Platform"/>
            <consortium name="The Broad Institute Genome Sequencing Center for Infectious Disease"/>
            <person name="Wu L."/>
            <person name="Ma J."/>
        </authorList>
    </citation>
    <scope>NUCLEOTIDE SEQUENCE [LARGE SCALE GENOMIC DNA]</scope>
    <source>
        <strain evidence="2">JCM 15443</strain>
    </source>
</reference>
<keyword evidence="2" id="KW-1185">Reference proteome</keyword>
<sequence>MQQVVARQPVLARAEGRQFGALGIGNRDTQHPATPVDQHADLAADVTRQFSQRAGEFGSPDPARLDTAAVQVAQGFQLCRAQARGIAMNFIYMESHPFLGGEVGCSL</sequence>
<comment type="caution">
    <text evidence="1">The sequence shown here is derived from an EMBL/GenBank/DDBJ whole genome shotgun (WGS) entry which is preliminary data.</text>
</comment>
<dbReference type="Proteomes" id="UP000661918">
    <property type="component" value="Unassembled WGS sequence"/>
</dbReference>
<evidence type="ECO:0000313" key="1">
    <source>
        <dbReference type="EMBL" id="GGM07498.1"/>
    </source>
</evidence>
<proteinExistence type="predicted"/>